<sequence>MGYDEAIIKLGDFGRYQKIIYFLVCLTSIPVAFHKLAGVFLLAKPDFRCVLPFEEEGSGYELSPHLWNLSYPPEGIMRTCSYYDVDYSEEYLNGSIPRSSNQTRDCSHYVYDQSTYLNSAVTEWNLVCGRAFMAATSDSLFMLGVFLGSIVFGQLSDKYGRKPILFASLVIQVLFGVLAGVAPEYFTYTLARIMVGATTSGVFLVAYVIALEMVGPAKRLYAGIFVMMFFSVGFMLTAAFAYFVHDWRWLQIALTLPGLIFLGYYWIIPESGRWLITKGRKECVIANMQKAARFNKVEISNEVLRELLDEGETAEDKAKQKLEGQEQELRDEGPPPSVWDLFCYPNLRKKTLLIFLDWLVTSGVYYGLSWNPNTLGGNVLLNFVISGAVEIPAYIFLLLTLNRWGRRSILCGCLVVAGLSLVVTVIIPEQMHTLLVACAMLGKLAITASYGTVYIFSAEQFPTVVRNVALGAASMVARISGMLAPFLSSLEIIWKPLPLLICGTLSLAAGLLSLLLPETHNKPMLETIADGERFGKKTKGDVYLEAGQELRQTPEAQPLKGADSNGHAANGQKF</sequence>
<feature type="transmembrane region" description="Helical" evidence="6">
    <location>
        <begin position="20"/>
        <end position="43"/>
    </location>
</feature>
<keyword evidence="2 6" id="KW-0812">Transmembrane</keyword>
<dbReference type="CDD" id="cd17317">
    <property type="entry name" value="MFS_SLC22"/>
    <property type="match status" value="1"/>
</dbReference>
<proteinExistence type="predicted"/>
<feature type="transmembrane region" description="Helical" evidence="6">
    <location>
        <begin position="380"/>
        <end position="401"/>
    </location>
</feature>
<protein>
    <submittedName>
        <fullName evidence="9">Organic cation transporter-like protein</fullName>
    </submittedName>
</protein>
<evidence type="ECO:0000256" key="1">
    <source>
        <dbReference type="ARBA" id="ARBA00004141"/>
    </source>
</evidence>
<keyword evidence="8" id="KW-1185">Reference proteome</keyword>
<keyword evidence="3 6" id="KW-1133">Transmembrane helix</keyword>
<dbReference type="SUPFAM" id="SSF103473">
    <property type="entry name" value="MFS general substrate transporter"/>
    <property type="match status" value="1"/>
</dbReference>
<evidence type="ECO:0000256" key="4">
    <source>
        <dbReference type="ARBA" id="ARBA00023136"/>
    </source>
</evidence>
<name>A0A6P4IF16_DROKI</name>
<keyword evidence="4 6" id="KW-0472">Membrane</keyword>
<feature type="domain" description="Major facilitator superfamily (MFS) profile" evidence="7">
    <location>
        <begin position="1"/>
        <end position="521"/>
    </location>
</feature>
<dbReference type="GO" id="GO:0016020">
    <property type="term" value="C:membrane"/>
    <property type="evidence" value="ECO:0007669"/>
    <property type="project" value="UniProtKB-SubCell"/>
</dbReference>
<evidence type="ECO:0000256" key="6">
    <source>
        <dbReference type="SAM" id="Phobius"/>
    </source>
</evidence>
<feature type="transmembrane region" description="Helical" evidence="6">
    <location>
        <begin position="468"/>
        <end position="487"/>
    </location>
</feature>
<dbReference type="GO" id="GO:0022857">
    <property type="term" value="F:transmembrane transporter activity"/>
    <property type="evidence" value="ECO:0007669"/>
    <property type="project" value="InterPro"/>
</dbReference>
<evidence type="ECO:0000256" key="3">
    <source>
        <dbReference type="ARBA" id="ARBA00022989"/>
    </source>
</evidence>
<dbReference type="InterPro" id="IPR020846">
    <property type="entry name" value="MFS_dom"/>
</dbReference>
<evidence type="ECO:0000256" key="5">
    <source>
        <dbReference type="SAM" id="MobiDB-lite"/>
    </source>
</evidence>
<feature type="transmembrane region" description="Helical" evidence="6">
    <location>
        <begin position="351"/>
        <end position="368"/>
    </location>
</feature>
<dbReference type="RefSeq" id="XP_017026860.1">
    <property type="nucleotide sequence ID" value="XM_017171371.2"/>
</dbReference>
<comment type="subcellular location">
    <subcellularLocation>
        <location evidence="1">Membrane</location>
        <topology evidence="1">Multi-pass membrane protein</topology>
    </subcellularLocation>
</comment>
<feature type="transmembrane region" description="Helical" evidence="6">
    <location>
        <begin position="189"/>
        <end position="209"/>
    </location>
</feature>
<feature type="transmembrane region" description="Helical" evidence="6">
    <location>
        <begin position="408"/>
        <end position="427"/>
    </location>
</feature>
<dbReference type="PROSITE" id="PS50850">
    <property type="entry name" value="MFS"/>
    <property type="match status" value="1"/>
</dbReference>
<feature type="region of interest" description="Disordered" evidence="5">
    <location>
        <begin position="552"/>
        <end position="574"/>
    </location>
</feature>
<dbReference type="InterPro" id="IPR036259">
    <property type="entry name" value="MFS_trans_sf"/>
</dbReference>
<evidence type="ECO:0000313" key="9">
    <source>
        <dbReference type="RefSeq" id="XP_017026860.1"/>
    </source>
</evidence>
<feature type="transmembrane region" description="Helical" evidence="6">
    <location>
        <begin position="493"/>
        <end position="516"/>
    </location>
</feature>
<dbReference type="Gene3D" id="1.20.1250.20">
    <property type="entry name" value="MFS general substrate transporter like domains"/>
    <property type="match status" value="1"/>
</dbReference>
<dbReference type="OrthoDB" id="3936150at2759"/>
<feature type="transmembrane region" description="Helical" evidence="6">
    <location>
        <begin position="221"/>
        <end position="243"/>
    </location>
</feature>
<dbReference type="Proteomes" id="UP001652661">
    <property type="component" value="Chromosome 3R"/>
</dbReference>
<evidence type="ECO:0000313" key="8">
    <source>
        <dbReference type="Proteomes" id="UP001652661"/>
    </source>
</evidence>
<feature type="transmembrane region" description="Helical" evidence="6">
    <location>
        <begin position="164"/>
        <end position="183"/>
    </location>
</feature>
<feature type="transmembrane region" description="Helical" evidence="6">
    <location>
        <begin position="433"/>
        <end position="456"/>
    </location>
</feature>
<dbReference type="Pfam" id="PF00083">
    <property type="entry name" value="Sugar_tr"/>
    <property type="match status" value="1"/>
</dbReference>
<evidence type="ECO:0000259" key="7">
    <source>
        <dbReference type="PROSITE" id="PS50850"/>
    </source>
</evidence>
<gene>
    <name evidence="9" type="primary">Orct2</name>
</gene>
<dbReference type="PANTHER" id="PTHR24064">
    <property type="entry name" value="SOLUTE CARRIER FAMILY 22 MEMBER"/>
    <property type="match status" value="1"/>
</dbReference>
<dbReference type="InterPro" id="IPR005828">
    <property type="entry name" value="MFS_sugar_transport-like"/>
</dbReference>
<organism evidence="8 9">
    <name type="scientific">Drosophila kikkawai</name>
    <name type="common">Fruit fly</name>
    <dbReference type="NCBI Taxonomy" id="30033"/>
    <lineage>
        <taxon>Eukaryota</taxon>
        <taxon>Metazoa</taxon>
        <taxon>Ecdysozoa</taxon>
        <taxon>Arthropoda</taxon>
        <taxon>Hexapoda</taxon>
        <taxon>Insecta</taxon>
        <taxon>Pterygota</taxon>
        <taxon>Neoptera</taxon>
        <taxon>Endopterygota</taxon>
        <taxon>Diptera</taxon>
        <taxon>Brachycera</taxon>
        <taxon>Muscomorpha</taxon>
        <taxon>Ephydroidea</taxon>
        <taxon>Drosophilidae</taxon>
        <taxon>Drosophila</taxon>
        <taxon>Sophophora</taxon>
    </lineage>
</organism>
<evidence type="ECO:0000256" key="2">
    <source>
        <dbReference type="ARBA" id="ARBA00022692"/>
    </source>
</evidence>
<reference evidence="9" key="1">
    <citation type="submission" date="2025-08" db="UniProtKB">
        <authorList>
            <consortium name="RefSeq"/>
        </authorList>
    </citation>
    <scope>IDENTIFICATION</scope>
    <source>
        <strain evidence="9">14028-0561.14</strain>
        <tissue evidence="9">Whole fly</tissue>
    </source>
</reference>
<feature type="transmembrane region" description="Helical" evidence="6">
    <location>
        <begin position="249"/>
        <end position="268"/>
    </location>
</feature>
<dbReference type="AlphaFoldDB" id="A0A6P4IF16"/>
<accession>A0A6P4IF16</accession>
<feature type="transmembrane region" description="Helical" evidence="6">
    <location>
        <begin position="131"/>
        <end position="152"/>
    </location>
</feature>